<sequence>MDQNETDMSPSHIDEPRPKIPHDLSTVGNETDCTELDKALVISPQQFYSSAVTKAMSTECKSIPTFSSNPDLPSTSIEKTKFVSPHEIFPVPVTKKKLPTVEELSKSFEKCKTARLQTKLEKLTKKSSKGKKKIAPQRFFGNESEFEFPAADEDLDLDLPSRSKEPNDIEAECLFCSSKFSRDKHGEVWIQCLMCSMWAHVDCAGANKDEYICDFCS</sequence>
<evidence type="ECO:0000313" key="3">
    <source>
        <dbReference type="Proteomes" id="UP001566132"/>
    </source>
</evidence>
<dbReference type="InterPro" id="IPR013083">
    <property type="entry name" value="Znf_RING/FYVE/PHD"/>
</dbReference>
<dbReference type="Gene3D" id="3.30.40.10">
    <property type="entry name" value="Zinc/RING finger domain, C3HC4 (zinc finger)"/>
    <property type="match status" value="1"/>
</dbReference>
<gene>
    <name evidence="2" type="ORF">ABEB36_012766</name>
</gene>
<keyword evidence="3" id="KW-1185">Reference proteome</keyword>
<accession>A0ABD1ECF0</accession>
<feature type="region of interest" description="Disordered" evidence="1">
    <location>
        <begin position="1"/>
        <end position="25"/>
    </location>
</feature>
<feature type="compositionally biased region" description="Basic and acidic residues" evidence="1">
    <location>
        <begin position="12"/>
        <end position="22"/>
    </location>
</feature>
<dbReference type="InterPro" id="IPR011011">
    <property type="entry name" value="Znf_FYVE_PHD"/>
</dbReference>
<organism evidence="2 3">
    <name type="scientific">Hypothenemus hampei</name>
    <name type="common">Coffee berry borer</name>
    <dbReference type="NCBI Taxonomy" id="57062"/>
    <lineage>
        <taxon>Eukaryota</taxon>
        <taxon>Metazoa</taxon>
        <taxon>Ecdysozoa</taxon>
        <taxon>Arthropoda</taxon>
        <taxon>Hexapoda</taxon>
        <taxon>Insecta</taxon>
        <taxon>Pterygota</taxon>
        <taxon>Neoptera</taxon>
        <taxon>Endopterygota</taxon>
        <taxon>Coleoptera</taxon>
        <taxon>Polyphaga</taxon>
        <taxon>Cucujiformia</taxon>
        <taxon>Curculionidae</taxon>
        <taxon>Scolytinae</taxon>
        <taxon>Hypothenemus</taxon>
    </lineage>
</organism>
<evidence type="ECO:0008006" key="4">
    <source>
        <dbReference type="Google" id="ProtNLM"/>
    </source>
</evidence>
<dbReference type="CDD" id="cd15517">
    <property type="entry name" value="PHD_TCF19_like"/>
    <property type="match status" value="1"/>
</dbReference>
<protein>
    <recommendedName>
        <fullName evidence="4">Zinc finger PHD-type domain-containing protein</fullName>
    </recommendedName>
</protein>
<dbReference type="SUPFAM" id="SSF57903">
    <property type="entry name" value="FYVE/PHD zinc finger"/>
    <property type="match status" value="1"/>
</dbReference>
<dbReference type="Proteomes" id="UP001566132">
    <property type="component" value="Unassembled WGS sequence"/>
</dbReference>
<evidence type="ECO:0000256" key="1">
    <source>
        <dbReference type="SAM" id="MobiDB-lite"/>
    </source>
</evidence>
<evidence type="ECO:0000313" key="2">
    <source>
        <dbReference type="EMBL" id="KAL1492292.1"/>
    </source>
</evidence>
<dbReference type="EMBL" id="JBDJPC010000009">
    <property type="protein sequence ID" value="KAL1492292.1"/>
    <property type="molecule type" value="Genomic_DNA"/>
</dbReference>
<comment type="caution">
    <text evidence="2">The sequence shown here is derived from an EMBL/GenBank/DDBJ whole genome shotgun (WGS) entry which is preliminary data.</text>
</comment>
<name>A0ABD1ECF0_HYPHA</name>
<reference evidence="2 3" key="1">
    <citation type="submission" date="2024-05" db="EMBL/GenBank/DDBJ databases">
        <title>Genetic variation in Jamaican populations of the coffee berry borer (Hypothenemus hampei).</title>
        <authorList>
            <person name="Errbii M."/>
            <person name="Myrie A."/>
        </authorList>
    </citation>
    <scope>NUCLEOTIDE SEQUENCE [LARGE SCALE GENOMIC DNA]</scope>
    <source>
        <strain evidence="2">JA-Hopewell-2020-01-JO</strain>
        <tissue evidence="2">Whole body</tissue>
    </source>
</reference>
<dbReference type="AlphaFoldDB" id="A0ABD1ECF0"/>
<proteinExistence type="predicted"/>